<dbReference type="SUPFAM" id="SSF57667">
    <property type="entry name" value="beta-beta-alpha zinc fingers"/>
    <property type="match status" value="1"/>
</dbReference>
<feature type="compositionally biased region" description="Polar residues" evidence="6">
    <location>
        <begin position="120"/>
        <end position="129"/>
    </location>
</feature>
<dbReference type="GO" id="GO:0008270">
    <property type="term" value="F:zinc ion binding"/>
    <property type="evidence" value="ECO:0007669"/>
    <property type="project" value="UniProtKB-KW"/>
</dbReference>
<protein>
    <recommendedName>
        <fullName evidence="7">BED-type domain-containing protein</fullName>
    </recommendedName>
</protein>
<dbReference type="OrthoDB" id="1607513at2759"/>
<keyword evidence="3" id="KW-0862">Zinc</keyword>
<evidence type="ECO:0000256" key="1">
    <source>
        <dbReference type="ARBA" id="ARBA00022723"/>
    </source>
</evidence>
<dbReference type="Proteomes" id="UP000791440">
    <property type="component" value="Unassembled WGS sequence"/>
</dbReference>
<comment type="caution">
    <text evidence="8">The sequence shown here is derived from an EMBL/GenBank/DDBJ whole genome shotgun (WGS) entry which is preliminary data.</text>
</comment>
<dbReference type="Pfam" id="PF02892">
    <property type="entry name" value="zf-BED"/>
    <property type="match status" value="1"/>
</dbReference>
<reference evidence="8" key="2">
    <citation type="submission" date="2020-12" db="EMBL/GenBank/DDBJ databases">
        <authorList>
            <person name="Kanost M."/>
        </authorList>
    </citation>
    <scope>NUCLEOTIDE SEQUENCE</scope>
</reference>
<evidence type="ECO:0000256" key="4">
    <source>
        <dbReference type="PROSITE-ProRule" id="PRU00027"/>
    </source>
</evidence>
<evidence type="ECO:0000313" key="8">
    <source>
        <dbReference type="EMBL" id="KAG6460341.1"/>
    </source>
</evidence>
<proteinExistence type="predicted"/>
<evidence type="ECO:0000256" key="2">
    <source>
        <dbReference type="ARBA" id="ARBA00022771"/>
    </source>
</evidence>
<organism evidence="8 9">
    <name type="scientific">Manduca sexta</name>
    <name type="common">Tobacco hawkmoth</name>
    <name type="synonym">Tobacco hornworm</name>
    <dbReference type="NCBI Taxonomy" id="7130"/>
    <lineage>
        <taxon>Eukaryota</taxon>
        <taxon>Metazoa</taxon>
        <taxon>Ecdysozoa</taxon>
        <taxon>Arthropoda</taxon>
        <taxon>Hexapoda</taxon>
        <taxon>Insecta</taxon>
        <taxon>Pterygota</taxon>
        <taxon>Neoptera</taxon>
        <taxon>Endopterygota</taxon>
        <taxon>Lepidoptera</taxon>
        <taxon>Glossata</taxon>
        <taxon>Ditrysia</taxon>
        <taxon>Bombycoidea</taxon>
        <taxon>Sphingidae</taxon>
        <taxon>Sphinginae</taxon>
        <taxon>Sphingini</taxon>
        <taxon>Manduca</taxon>
    </lineage>
</organism>
<accession>A0A922CW57</accession>
<dbReference type="AlphaFoldDB" id="A0A922CW57"/>
<gene>
    <name evidence="8" type="ORF">O3G_MSEX011923</name>
</gene>
<feature type="region of interest" description="Disordered" evidence="6">
    <location>
        <begin position="69"/>
        <end position="88"/>
    </location>
</feature>
<keyword evidence="2 4" id="KW-0863">Zinc-finger</keyword>
<feature type="coiled-coil region" evidence="5">
    <location>
        <begin position="161"/>
        <end position="188"/>
    </location>
</feature>
<feature type="compositionally biased region" description="Basic and acidic residues" evidence="6">
    <location>
        <begin position="69"/>
        <end position="78"/>
    </location>
</feature>
<evidence type="ECO:0000259" key="7">
    <source>
        <dbReference type="PROSITE" id="PS50808"/>
    </source>
</evidence>
<evidence type="ECO:0000256" key="5">
    <source>
        <dbReference type="SAM" id="Coils"/>
    </source>
</evidence>
<keyword evidence="9" id="KW-1185">Reference proteome</keyword>
<dbReference type="InterPro" id="IPR036236">
    <property type="entry name" value="Znf_C2H2_sf"/>
</dbReference>
<dbReference type="PROSITE" id="PS50808">
    <property type="entry name" value="ZF_BED"/>
    <property type="match status" value="1"/>
</dbReference>
<feature type="region of interest" description="Disordered" evidence="6">
    <location>
        <begin position="120"/>
        <end position="141"/>
    </location>
</feature>
<keyword evidence="5" id="KW-0175">Coiled coil</keyword>
<keyword evidence="1" id="KW-0479">Metal-binding</keyword>
<name>A0A922CW57_MANSE</name>
<evidence type="ECO:0000256" key="3">
    <source>
        <dbReference type="ARBA" id="ARBA00022833"/>
    </source>
</evidence>
<dbReference type="EMBL" id="JH668666">
    <property type="protein sequence ID" value="KAG6460341.1"/>
    <property type="molecule type" value="Genomic_DNA"/>
</dbReference>
<evidence type="ECO:0000256" key="6">
    <source>
        <dbReference type="SAM" id="MobiDB-lite"/>
    </source>
</evidence>
<feature type="domain" description="BED-type" evidence="7">
    <location>
        <begin position="5"/>
        <end position="55"/>
    </location>
</feature>
<evidence type="ECO:0000313" key="9">
    <source>
        <dbReference type="Proteomes" id="UP000791440"/>
    </source>
</evidence>
<sequence length="214" mass="24969">MSGSRKTSIAWKYFTDIGNDHAVCKICNEFFSYKTSVSNLKKHIIRKHPSVLKNNSPSESSALIDHEYRTKGQTESNKDASSVDIQDSNDEYETIEIQQEDIQDETTDPMFVEFLEHTGSSPANKIENSPSPPPIASKRKRMRYSYSRAKEEHRMDPRHLLEIKRLELETLREKNLNEKERIRAQLDRDSLKVQERLVTFLEDIKPALIEFLRK</sequence>
<dbReference type="InterPro" id="IPR003656">
    <property type="entry name" value="Znf_BED"/>
</dbReference>
<dbReference type="SMART" id="SM00614">
    <property type="entry name" value="ZnF_BED"/>
    <property type="match status" value="1"/>
</dbReference>
<dbReference type="GO" id="GO:0003677">
    <property type="term" value="F:DNA binding"/>
    <property type="evidence" value="ECO:0007669"/>
    <property type="project" value="InterPro"/>
</dbReference>
<reference evidence="8" key="1">
    <citation type="journal article" date="2016" name="Insect Biochem. Mol. Biol.">
        <title>Multifaceted biological insights from a draft genome sequence of the tobacco hornworm moth, Manduca sexta.</title>
        <authorList>
            <person name="Kanost M.R."/>
            <person name="Arrese E.L."/>
            <person name="Cao X."/>
            <person name="Chen Y.R."/>
            <person name="Chellapilla S."/>
            <person name="Goldsmith M.R."/>
            <person name="Grosse-Wilde E."/>
            <person name="Heckel D.G."/>
            <person name="Herndon N."/>
            <person name="Jiang H."/>
            <person name="Papanicolaou A."/>
            <person name="Qu J."/>
            <person name="Soulages J.L."/>
            <person name="Vogel H."/>
            <person name="Walters J."/>
            <person name="Waterhouse R.M."/>
            <person name="Ahn S.J."/>
            <person name="Almeida F.C."/>
            <person name="An C."/>
            <person name="Aqrawi P."/>
            <person name="Bretschneider A."/>
            <person name="Bryant W.B."/>
            <person name="Bucks S."/>
            <person name="Chao H."/>
            <person name="Chevignon G."/>
            <person name="Christen J.M."/>
            <person name="Clarke D.F."/>
            <person name="Dittmer N.T."/>
            <person name="Ferguson L.C.F."/>
            <person name="Garavelou S."/>
            <person name="Gordon K.H.J."/>
            <person name="Gunaratna R.T."/>
            <person name="Han Y."/>
            <person name="Hauser F."/>
            <person name="He Y."/>
            <person name="Heidel-Fischer H."/>
            <person name="Hirsh A."/>
            <person name="Hu Y."/>
            <person name="Jiang H."/>
            <person name="Kalra D."/>
            <person name="Klinner C."/>
            <person name="Konig C."/>
            <person name="Kovar C."/>
            <person name="Kroll A.R."/>
            <person name="Kuwar S.S."/>
            <person name="Lee S.L."/>
            <person name="Lehman R."/>
            <person name="Li K."/>
            <person name="Li Z."/>
            <person name="Liang H."/>
            <person name="Lovelace S."/>
            <person name="Lu Z."/>
            <person name="Mansfield J.H."/>
            <person name="McCulloch K.J."/>
            <person name="Mathew T."/>
            <person name="Morton B."/>
            <person name="Muzny D.M."/>
            <person name="Neunemann D."/>
            <person name="Ongeri F."/>
            <person name="Pauchet Y."/>
            <person name="Pu L.L."/>
            <person name="Pyrousis I."/>
            <person name="Rao X.J."/>
            <person name="Redding A."/>
            <person name="Roesel C."/>
            <person name="Sanchez-Gracia A."/>
            <person name="Schaack S."/>
            <person name="Shukla A."/>
            <person name="Tetreau G."/>
            <person name="Wang Y."/>
            <person name="Xiong G.H."/>
            <person name="Traut W."/>
            <person name="Walsh T.K."/>
            <person name="Worley K.C."/>
            <person name="Wu D."/>
            <person name="Wu W."/>
            <person name="Wu Y.Q."/>
            <person name="Zhang X."/>
            <person name="Zou Z."/>
            <person name="Zucker H."/>
            <person name="Briscoe A.D."/>
            <person name="Burmester T."/>
            <person name="Clem R.J."/>
            <person name="Feyereisen R."/>
            <person name="Grimmelikhuijzen C.J.P."/>
            <person name="Hamodrakas S.J."/>
            <person name="Hansson B.S."/>
            <person name="Huguet E."/>
            <person name="Jermiin L.S."/>
            <person name="Lan Q."/>
            <person name="Lehman H.K."/>
            <person name="Lorenzen M."/>
            <person name="Merzendorfer H."/>
            <person name="Michalopoulos I."/>
            <person name="Morton D.B."/>
            <person name="Muthukrishnan S."/>
            <person name="Oakeshott J.G."/>
            <person name="Palmer W."/>
            <person name="Park Y."/>
            <person name="Passarelli A.L."/>
            <person name="Rozas J."/>
            <person name="Schwartz L.M."/>
            <person name="Smith W."/>
            <person name="Southgate A."/>
            <person name="Vilcinskas A."/>
            <person name="Vogt R."/>
            <person name="Wang P."/>
            <person name="Werren J."/>
            <person name="Yu X.Q."/>
            <person name="Zhou J.J."/>
            <person name="Brown S.J."/>
            <person name="Scherer S.E."/>
            <person name="Richards S."/>
            <person name="Blissard G.W."/>
        </authorList>
    </citation>
    <scope>NUCLEOTIDE SEQUENCE</scope>
</reference>